<reference evidence="1 2" key="1">
    <citation type="journal article" date="2014" name="Int. J. Syst. Evol. Microbiol.">
        <title>Sneathiella chungangensis sp. nov., isolated from a marine sand, and emended description of the genus Sneathiella.</title>
        <authorList>
            <person name="Siamphan C."/>
            <person name="Kim H."/>
            <person name="Lee J.S."/>
            <person name="Kim W."/>
        </authorList>
    </citation>
    <scope>NUCLEOTIDE SEQUENCE [LARGE SCALE GENOMIC DNA]</scope>
    <source>
        <strain evidence="1 2">KCTC 32476</strain>
    </source>
</reference>
<proteinExistence type="predicted"/>
<protein>
    <submittedName>
        <fullName evidence="1">Uncharacterized protein</fullName>
    </submittedName>
</protein>
<gene>
    <name evidence="1" type="ORF">GQF03_12975</name>
</gene>
<dbReference type="Proteomes" id="UP000445696">
    <property type="component" value="Unassembled WGS sequence"/>
</dbReference>
<accession>A0A845MGU6</accession>
<evidence type="ECO:0000313" key="1">
    <source>
        <dbReference type="EMBL" id="MZR23243.1"/>
    </source>
</evidence>
<sequence length="69" mass="7942">MKWVAQKLCAEAGDYELFVEKQKQDWECDEPLDLWKWAVVFHGTIVASGATRDMEDAQRIAEASIPRET</sequence>
<comment type="caution">
    <text evidence="1">The sequence shown here is derived from an EMBL/GenBank/DDBJ whole genome shotgun (WGS) entry which is preliminary data.</text>
</comment>
<keyword evidence="2" id="KW-1185">Reference proteome</keyword>
<name>A0A845MGU6_9PROT</name>
<organism evidence="1 2">
    <name type="scientific">Sneathiella chungangensis</name>
    <dbReference type="NCBI Taxonomy" id="1418234"/>
    <lineage>
        <taxon>Bacteria</taxon>
        <taxon>Pseudomonadati</taxon>
        <taxon>Pseudomonadota</taxon>
        <taxon>Alphaproteobacteria</taxon>
        <taxon>Sneathiellales</taxon>
        <taxon>Sneathiellaceae</taxon>
        <taxon>Sneathiella</taxon>
    </lineage>
</organism>
<dbReference type="AlphaFoldDB" id="A0A845MGU6"/>
<evidence type="ECO:0000313" key="2">
    <source>
        <dbReference type="Proteomes" id="UP000445696"/>
    </source>
</evidence>
<dbReference type="EMBL" id="WTVA01000014">
    <property type="protein sequence ID" value="MZR23243.1"/>
    <property type="molecule type" value="Genomic_DNA"/>
</dbReference>
<dbReference type="RefSeq" id="WP_161339706.1">
    <property type="nucleotide sequence ID" value="NZ_JBHSDG010000003.1"/>
</dbReference>